<dbReference type="Proteomes" id="UP001221142">
    <property type="component" value="Unassembled WGS sequence"/>
</dbReference>
<evidence type="ECO:0000313" key="1">
    <source>
        <dbReference type="EMBL" id="KAJ7620124.1"/>
    </source>
</evidence>
<dbReference type="EMBL" id="JARKIF010000017">
    <property type="protein sequence ID" value="KAJ7620124.1"/>
    <property type="molecule type" value="Genomic_DNA"/>
</dbReference>
<reference evidence="1" key="1">
    <citation type="submission" date="2023-03" db="EMBL/GenBank/DDBJ databases">
        <title>Massive genome expansion in bonnet fungi (Mycena s.s.) driven by repeated elements and novel gene families across ecological guilds.</title>
        <authorList>
            <consortium name="Lawrence Berkeley National Laboratory"/>
            <person name="Harder C.B."/>
            <person name="Miyauchi S."/>
            <person name="Viragh M."/>
            <person name="Kuo A."/>
            <person name="Thoen E."/>
            <person name="Andreopoulos B."/>
            <person name="Lu D."/>
            <person name="Skrede I."/>
            <person name="Drula E."/>
            <person name="Henrissat B."/>
            <person name="Morin E."/>
            <person name="Kohler A."/>
            <person name="Barry K."/>
            <person name="LaButti K."/>
            <person name="Morin E."/>
            <person name="Salamov A."/>
            <person name="Lipzen A."/>
            <person name="Mereny Z."/>
            <person name="Hegedus B."/>
            <person name="Baldrian P."/>
            <person name="Stursova M."/>
            <person name="Weitz H."/>
            <person name="Taylor A."/>
            <person name="Grigoriev I.V."/>
            <person name="Nagy L.G."/>
            <person name="Martin F."/>
            <person name="Kauserud H."/>
        </authorList>
    </citation>
    <scope>NUCLEOTIDE SEQUENCE</scope>
    <source>
        <strain evidence="1">9284</strain>
    </source>
</reference>
<keyword evidence="2" id="KW-1185">Reference proteome</keyword>
<proteinExistence type="predicted"/>
<evidence type="ECO:0000313" key="2">
    <source>
        <dbReference type="Proteomes" id="UP001221142"/>
    </source>
</evidence>
<organism evidence="1 2">
    <name type="scientific">Roridomyces roridus</name>
    <dbReference type="NCBI Taxonomy" id="1738132"/>
    <lineage>
        <taxon>Eukaryota</taxon>
        <taxon>Fungi</taxon>
        <taxon>Dikarya</taxon>
        <taxon>Basidiomycota</taxon>
        <taxon>Agaricomycotina</taxon>
        <taxon>Agaricomycetes</taxon>
        <taxon>Agaricomycetidae</taxon>
        <taxon>Agaricales</taxon>
        <taxon>Marasmiineae</taxon>
        <taxon>Mycenaceae</taxon>
        <taxon>Roridomyces</taxon>
    </lineage>
</organism>
<name>A0AAD7BFX9_9AGAR</name>
<sequence length="194" mass="21619">MSMQEVSVFPKDLREVAQVDPGANTVGNDELHDFVRHELSESSSTRNESRSSPPPLPLYAPFRPMFKATSCVQTTKSLGPPCSLYTFLFPSTPSASNGSTLRTSAGPTMGASCTESVRCWWQNAGLQRQFYQLANPCGILRRFYLEHLGRGKFKSASLECSFPQDASAWLSQRCRTFPRQLPPPLSPAAYHRQR</sequence>
<protein>
    <submittedName>
        <fullName evidence="1">Uncharacterized protein</fullName>
    </submittedName>
</protein>
<gene>
    <name evidence="1" type="ORF">FB45DRAFT_1032819</name>
</gene>
<comment type="caution">
    <text evidence="1">The sequence shown here is derived from an EMBL/GenBank/DDBJ whole genome shotgun (WGS) entry which is preliminary data.</text>
</comment>
<dbReference type="AlphaFoldDB" id="A0AAD7BFX9"/>
<accession>A0AAD7BFX9</accession>